<evidence type="ECO:0000313" key="3">
    <source>
        <dbReference type="EMBL" id="MFC1572123.1"/>
    </source>
</evidence>
<dbReference type="Pfam" id="PF03599">
    <property type="entry name" value="CdhD"/>
    <property type="match status" value="1"/>
</dbReference>
<feature type="transmembrane region" description="Helical" evidence="1">
    <location>
        <begin position="299"/>
        <end position="320"/>
    </location>
</feature>
<feature type="transmembrane region" description="Helical" evidence="1">
    <location>
        <begin position="206"/>
        <end position="225"/>
    </location>
</feature>
<keyword evidence="4" id="KW-1185">Reference proteome</keyword>
<dbReference type="Proteomes" id="UP001593833">
    <property type="component" value="Unassembled WGS sequence"/>
</dbReference>
<keyword evidence="1" id="KW-0472">Membrane</keyword>
<keyword evidence="1" id="KW-0812">Transmembrane</keyword>
<protein>
    <submittedName>
        <fullName evidence="3">Mercury methylation corrinoid protein HgcA</fullName>
    </submittedName>
</protein>
<feature type="domain" description="CO dehydrogenase/acetyl-CoA synthase delta subunit TIM barrel" evidence="2">
    <location>
        <begin position="48"/>
        <end position="170"/>
    </location>
</feature>
<evidence type="ECO:0000256" key="1">
    <source>
        <dbReference type="SAM" id="Phobius"/>
    </source>
</evidence>
<feature type="transmembrane region" description="Helical" evidence="1">
    <location>
        <begin position="268"/>
        <end position="287"/>
    </location>
</feature>
<dbReference type="EMBL" id="JBHPKH010000004">
    <property type="protein sequence ID" value="MFC1572123.1"/>
    <property type="molecule type" value="Genomic_DNA"/>
</dbReference>
<dbReference type="Gene3D" id="3.40.50.11600">
    <property type="match status" value="1"/>
</dbReference>
<evidence type="ECO:0000313" key="4">
    <source>
        <dbReference type="Proteomes" id="UP001593833"/>
    </source>
</evidence>
<feature type="transmembrane region" description="Helical" evidence="1">
    <location>
        <begin position="237"/>
        <end position="256"/>
    </location>
</feature>
<feature type="transmembrane region" description="Helical" evidence="1">
    <location>
        <begin position="332"/>
        <end position="354"/>
    </location>
</feature>
<name>A0ABV6YIG5_UNCEI</name>
<reference evidence="3 4" key="1">
    <citation type="submission" date="2024-09" db="EMBL/GenBank/DDBJ databases">
        <authorList>
            <person name="D'Angelo T."/>
        </authorList>
    </citation>
    <scope>NUCLEOTIDE SEQUENCE [LARGE SCALE GENOMIC DNA]</scope>
    <source>
        <strain evidence="3">SAG AM-320-E07</strain>
    </source>
</reference>
<accession>A0ABV6YIG5</accession>
<dbReference type="InterPro" id="IPR016041">
    <property type="entry name" value="Ac-CoA_synth_d_su_TIM-brl"/>
</dbReference>
<dbReference type="NCBIfam" id="NF040863">
    <property type="entry name" value="HgcA_corrinoid"/>
    <property type="match status" value="1"/>
</dbReference>
<sequence length="355" mass="38306">MSGPDPTAPPQWTTGLVQTPVGSVHQVSTTLSRADHMGTIKVRLNLGRMTYSVPPGLYAVGNPTEASLVFVSANYKLSFDTLRRNLRTLDAWILVLDTKGVNVWCAAGKGTFSTDELVHRIDVTELARIVSHRRLILPQLGAPGVAAHAVKQRSGFKVVYGPVRADDIQEFIAGDLKATPEMRRVRFDLPDRLVLIPVEMAQWGRYTLLLMAILLLLGGLHRGGYDPSRVLDRGLRSALLLFASYVGSVTLFPILLPWLPGRAFSIRGCILGVILAIGALAVGALSWQGLPATIEAASWFLLIPTMGAFVALNYTGTTTFTSQSGVFREMKFALPLQITGAVAGLGGWIASGFLS</sequence>
<keyword evidence="1" id="KW-1133">Transmembrane helix</keyword>
<organism evidence="3 4">
    <name type="scientific">Eiseniibacteriota bacterium</name>
    <dbReference type="NCBI Taxonomy" id="2212470"/>
    <lineage>
        <taxon>Bacteria</taxon>
        <taxon>Candidatus Eiseniibacteriota</taxon>
    </lineage>
</organism>
<comment type="caution">
    <text evidence="3">The sequence shown here is derived from an EMBL/GenBank/DDBJ whole genome shotgun (WGS) entry which is preliminary data.</text>
</comment>
<gene>
    <name evidence="3" type="primary">hgcA</name>
    <name evidence="3" type="ORF">ACFL6M_00845</name>
</gene>
<proteinExistence type="predicted"/>
<evidence type="ECO:0000259" key="2">
    <source>
        <dbReference type="Pfam" id="PF03599"/>
    </source>
</evidence>